<organism evidence="5 6">
    <name type="scientific">Melanopsichium pennsylvanicum</name>
    <dbReference type="NCBI Taxonomy" id="63383"/>
    <lineage>
        <taxon>Eukaryota</taxon>
        <taxon>Fungi</taxon>
        <taxon>Dikarya</taxon>
        <taxon>Basidiomycota</taxon>
        <taxon>Ustilaginomycotina</taxon>
        <taxon>Ustilaginomycetes</taxon>
        <taxon>Ustilaginales</taxon>
        <taxon>Ustilaginaceae</taxon>
        <taxon>Melanopsichium</taxon>
    </lineage>
</organism>
<dbReference type="GO" id="GO:0046835">
    <property type="term" value="P:carbohydrate phosphorylation"/>
    <property type="evidence" value="ECO:0007669"/>
    <property type="project" value="TreeGrafter"/>
</dbReference>
<evidence type="ECO:0000256" key="1">
    <source>
        <dbReference type="ARBA" id="ARBA00022679"/>
    </source>
</evidence>
<evidence type="ECO:0000256" key="3">
    <source>
        <dbReference type="SAM" id="SignalP"/>
    </source>
</evidence>
<feature type="domain" description="Stealth protein CR3 conserved region 3" evidence="4">
    <location>
        <begin position="493"/>
        <end position="545"/>
    </location>
</feature>
<dbReference type="EMBL" id="OAPG01000003">
    <property type="protein sequence ID" value="SNX83444.1"/>
    <property type="molecule type" value="Genomic_DNA"/>
</dbReference>
<feature type="signal peptide" evidence="3">
    <location>
        <begin position="1"/>
        <end position="24"/>
    </location>
</feature>
<evidence type="ECO:0000256" key="2">
    <source>
        <dbReference type="SAM" id="MobiDB-lite"/>
    </source>
</evidence>
<reference evidence="5" key="1">
    <citation type="submission" date="2023-10" db="EMBL/GenBank/DDBJ databases">
        <authorList>
            <person name="Guldener U."/>
        </authorList>
    </citation>
    <scope>NUCLEOTIDE SEQUENCE</scope>
    <source>
        <strain evidence="5">Mp4</strain>
    </source>
</reference>
<dbReference type="PANTHER" id="PTHR24045">
    <property type="match status" value="1"/>
</dbReference>
<accession>A0AAJ5C4F8</accession>
<feature type="chain" id="PRO_5042620038" description="Stealth protein CR3 conserved region 3 domain-containing protein" evidence="3">
    <location>
        <begin position="25"/>
        <end position="864"/>
    </location>
</feature>
<evidence type="ECO:0000313" key="5">
    <source>
        <dbReference type="EMBL" id="SNX83444.1"/>
    </source>
</evidence>
<dbReference type="Pfam" id="PF17102">
    <property type="entry name" value="Stealth_CR3"/>
    <property type="match status" value="1"/>
</dbReference>
<dbReference type="PANTHER" id="PTHR24045:SF0">
    <property type="entry name" value="N-ACETYLGLUCOSAMINE-1-PHOSPHOTRANSFERASE SUBUNITS ALPHA_BETA"/>
    <property type="match status" value="1"/>
</dbReference>
<dbReference type="AlphaFoldDB" id="A0AAJ5C4F8"/>
<name>A0AAJ5C4F8_9BASI</name>
<proteinExistence type="predicted"/>
<keyword evidence="1" id="KW-0808">Transferase</keyword>
<dbReference type="GO" id="GO:0005794">
    <property type="term" value="C:Golgi apparatus"/>
    <property type="evidence" value="ECO:0007669"/>
    <property type="project" value="TreeGrafter"/>
</dbReference>
<dbReference type="InterPro" id="IPR047141">
    <property type="entry name" value="Stealth"/>
</dbReference>
<protein>
    <recommendedName>
        <fullName evidence="4">Stealth protein CR3 conserved region 3 domain-containing protein</fullName>
    </recommendedName>
</protein>
<feature type="region of interest" description="Disordered" evidence="2">
    <location>
        <begin position="90"/>
        <end position="117"/>
    </location>
</feature>
<dbReference type="GO" id="GO:0003976">
    <property type="term" value="F:UDP-N-acetylglucosamine-lysosomal-enzyme N-acetylglucosaminephosphotransferase activity"/>
    <property type="evidence" value="ECO:0007669"/>
    <property type="project" value="TreeGrafter"/>
</dbReference>
<evidence type="ECO:0000259" key="4">
    <source>
        <dbReference type="Pfam" id="PF17102"/>
    </source>
</evidence>
<sequence length="864" mass="96642">MSVPALPCVLLLVNVHICTPHSRAFLDILYIPNNSTADSLAKDRTQLNPNTLITALGATFLIDMLQYLKPVVEPFSGRYRQYLPLPTSTPRGAVSAQGGSSSSSDVPSSPISSSSFKGLGKKARRKSLWHLKLLLLLIALAYAVHTAVRHFFFLTSSSSSEEARAEALSLLSQQLSTSQTRFSTFSDSAKLDPQTVHRLFPDPRAKIASRQVSPIRAYDLLSDACIEEWVVQHVWGPACNDTDLSSELKFDAVWAWVNGSDPAQILARNDYRPSSPINVDAAHRYADHNELLYSMRSVWKNFGGQDGTVSKMHIMASAYPLPKQTVKELRRSEGEDTAIWAGQVPFWLNASSLDGKDSKVDLHHDAEYFAPMQLDGDKSLTAKETDAWRSQTLPSFNSLAVESQLYNLPNPSSDNLLYLNDDFFILAPSTVSDLTSPLFGTVIKSDTRFFSFYRPSEHPFQRLWNPAGEEVGIKRAAWILGQRFPMRTLPYITHHPRSLSLPLLKEAAQTFPAAFSDTTLARFRAQKEVPDSIQAFFLASWYIVERHREALLWSWAVAKWGGTKGQISAQTKRAMWNELKEAQNANDNTDKISIRRPVRKSRDQDKLAFNAAAVPEPANTEYSFTSQDGHALSYLDWSWSWERSRNGYPDLSAGVSSRGHARSWFQSSTNSKKVCQISYSQCFSPKLEDERADTFFKRVAFSQSKCGDCILAALLNASGRSGISAFLPLTSATVRVSAEFEQLGSRAHLPLTERWSETDFSLNSILPLGNGGMEISLRTWCTRLIQRYSYVLGSTPSTFYKVEYASRLPSQLDAVDTTLGTREPTTYVCLNDDIKEGFEGTQKLNNIMKHWFAKHWSGKVPGEL</sequence>
<dbReference type="Proteomes" id="UP001294444">
    <property type="component" value="Unassembled WGS sequence"/>
</dbReference>
<comment type="caution">
    <text evidence="5">The sequence shown here is derived from an EMBL/GenBank/DDBJ whole genome shotgun (WGS) entry which is preliminary data.</text>
</comment>
<keyword evidence="3" id="KW-0732">Signal</keyword>
<feature type="compositionally biased region" description="Low complexity" evidence="2">
    <location>
        <begin position="100"/>
        <end position="115"/>
    </location>
</feature>
<keyword evidence="6" id="KW-1185">Reference proteome</keyword>
<gene>
    <name evidence="5" type="ORF">MEPE_02151</name>
</gene>
<evidence type="ECO:0000313" key="6">
    <source>
        <dbReference type="Proteomes" id="UP001294444"/>
    </source>
</evidence>
<dbReference type="InterPro" id="IPR031357">
    <property type="entry name" value="Stealth_CR3"/>
</dbReference>